<comment type="caution">
    <text evidence="3">The sequence shown here is derived from an EMBL/GenBank/DDBJ whole genome shotgun (WGS) entry which is preliminary data.</text>
</comment>
<feature type="signal peptide" evidence="1">
    <location>
        <begin position="1"/>
        <end position="20"/>
    </location>
</feature>
<proteinExistence type="predicted"/>
<dbReference type="SUPFAM" id="SSF57302">
    <property type="entry name" value="Snake toxin-like"/>
    <property type="match status" value="1"/>
</dbReference>
<organism evidence="3 4">
    <name type="scientific">Henosepilachna vigintioctopunctata</name>
    <dbReference type="NCBI Taxonomy" id="420089"/>
    <lineage>
        <taxon>Eukaryota</taxon>
        <taxon>Metazoa</taxon>
        <taxon>Ecdysozoa</taxon>
        <taxon>Arthropoda</taxon>
        <taxon>Hexapoda</taxon>
        <taxon>Insecta</taxon>
        <taxon>Pterygota</taxon>
        <taxon>Neoptera</taxon>
        <taxon>Endopterygota</taxon>
        <taxon>Coleoptera</taxon>
        <taxon>Polyphaga</taxon>
        <taxon>Cucujiformia</taxon>
        <taxon>Coccinelloidea</taxon>
        <taxon>Coccinellidae</taxon>
        <taxon>Epilachninae</taxon>
        <taxon>Epilachnini</taxon>
        <taxon>Henosepilachna</taxon>
    </lineage>
</organism>
<accession>A0AAW1U439</accession>
<dbReference type="EMBL" id="JARQZJ010000033">
    <property type="protein sequence ID" value="KAK9875437.1"/>
    <property type="molecule type" value="Genomic_DNA"/>
</dbReference>
<evidence type="ECO:0000313" key="4">
    <source>
        <dbReference type="Proteomes" id="UP001431783"/>
    </source>
</evidence>
<feature type="chain" id="PRO_5043620893" description="DUF753 domain-containing protein" evidence="1">
    <location>
        <begin position="21"/>
        <end position="92"/>
    </location>
</feature>
<dbReference type="InterPro" id="IPR008472">
    <property type="entry name" value="DUF753"/>
</dbReference>
<feature type="domain" description="DUF753" evidence="2">
    <location>
        <begin position="22"/>
        <end position="90"/>
    </location>
</feature>
<reference evidence="3 4" key="1">
    <citation type="submission" date="2023-03" db="EMBL/GenBank/DDBJ databases">
        <title>Genome insight into feeding habits of ladybird beetles.</title>
        <authorList>
            <person name="Li H.-S."/>
            <person name="Huang Y.-H."/>
            <person name="Pang H."/>
        </authorList>
    </citation>
    <scope>NUCLEOTIDE SEQUENCE [LARGE SCALE GENOMIC DNA]</scope>
    <source>
        <strain evidence="3">SYSU_2023b</strain>
        <tissue evidence="3">Whole body</tissue>
    </source>
</reference>
<dbReference type="AlphaFoldDB" id="A0AAW1U439"/>
<dbReference type="Gene3D" id="2.10.60.10">
    <property type="entry name" value="CD59"/>
    <property type="match status" value="1"/>
</dbReference>
<sequence length="92" mass="10169">MERKVILAFVLVSCMSFVLSLECYECQSDDKPCEAPMTKMCAEDEKFCLSLVYDGAYGRGCTSNKDICKPQSSGGVGFDKCYICETDLCNDS</sequence>
<protein>
    <recommendedName>
        <fullName evidence="2">DUF753 domain-containing protein</fullName>
    </recommendedName>
</protein>
<dbReference type="Pfam" id="PF05444">
    <property type="entry name" value="DUF753"/>
    <property type="match status" value="1"/>
</dbReference>
<keyword evidence="1" id="KW-0732">Signal</keyword>
<evidence type="ECO:0000256" key="1">
    <source>
        <dbReference type="SAM" id="SignalP"/>
    </source>
</evidence>
<keyword evidence="4" id="KW-1185">Reference proteome</keyword>
<dbReference type="Proteomes" id="UP001431783">
    <property type="component" value="Unassembled WGS sequence"/>
</dbReference>
<evidence type="ECO:0000313" key="3">
    <source>
        <dbReference type="EMBL" id="KAK9875437.1"/>
    </source>
</evidence>
<name>A0AAW1U439_9CUCU</name>
<gene>
    <name evidence="3" type="ORF">WA026_007830</name>
</gene>
<dbReference type="InterPro" id="IPR045860">
    <property type="entry name" value="Snake_toxin-like_sf"/>
</dbReference>
<evidence type="ECO:0000259" key="2">
    <source>
        <dbReference type="Pfam" id="PF05444"/>
    </source>
</evidence>